<dbReference type="PANTHER" id="PTHR16119:SF18">
    <property type="entry name" value="TRANSMEMBRANE PROTEIN 144 HOMOLOG"/>
    <property type="match status" value="1"/>
</dbReference>
<protein>
    <submittedName>
        <fullName evidence="8">Uncharacterized protein</fullName>
    </submittedName>
</protein>
<comment type="similarity">
    <text evidence="2">Belongs to the TMEM144 family.</text>
</comment>
<dbReference type="InterPro" id="IPR010651">
    <property type="entry name" value="Sugar_transport"/>
</dbReference>
<feature type="transmembrane region" description="Helical" evidence="6">
    <location>
        <begin position="133"/>
        <end position="152"/>
    </location>
</feature>
<comment type="subcellular location">
    <subcellularLocation>
        <location evidence="1">Membrane</location>
        <topology evidence="1">Multi-pass membrane protein</topology>
    </subcellularLocation>
</comment>
<dbReference type="WBParaSite" id="Minc3s11262g44760">
    <property type="protein sequence ID" value="Minc3s11262g44760"/>
    <property type="gene ID" value="Minc3s11262g44760"/>
</dbReference>
<evidence type="ECO:0000313" key="7">
    <source>
        <dbReference type="Proteomes" id="UP000887563"/>
    </source>
</evidence>
<evidence type="ECO:0000256" key="3">
    <source>
        <dbReference type="ARBA" id="ARBA00022692"/>
    </source>
</evidence>
<sequence length="214" mass="23674">MIIIELLIEVKAPSTYGTVHNVWAVESEQDNGNNASTTLENLPRIEQSEMKRVVTPRLTKRKLFFIGLSVCLGSLHGLMLTPIVYVQDTDPLASKNVLDYVFSHFSAVFFFSTFYFIIYTLILKGKPYVQSNLVLPSIAYGILWSIGMTLFIVSNKLLSQTVSFPITVRLPAIIGALADVLIFKSIKGKMQMSFLFAAIIAGSVGVILVGISLY</sequence>
<evidence type="ECO:0000256" key="5">
    <source>
        <dbReference type="ARBA" id="ARBA00023136"/>
    </source>
</evidence>
<feature type="transmembrane region" description="Helical" evidence="6">
    <location>
        <begin position="63"/>
        <end position="85"/>
    </location>
</feature>
<proteinExistence type="inferred from homology"/>
<name>A0A914NX61_MELIC</name>
<evidence type="ECO:0000313" key="8">
    <source>
        <dbReference type="WBParaSite" id="Minc3s11262g44760"/>
    </source>
</evidence>
<keyword evidence="3 6" id="KW-0812">Transmembrane</keyword>
<dbReference type="Pfam" id="PF07857">
    <property type="entry name" value="TMEM144"/>
    <property type="match status" value="1"/>
</dbReference>
<dbReference type="GO" id="GO:0016020">
    <property type="term" value="C:membrane"/>
    <property type="evidence" value="ECO:0007669"/>
    <property type="project" value="UniProtKB-SubCell"/>
</dbReference>
<dbReference type="PANTHER" id="PTHR16119">
    <property type="entry name" value="TRANSMEMBRANE PROTEIN 144"/>
    <property type="match status" value="1"/>
</dbReference>
<dbReference type="InterPro" id="IPR012435">
    <property type="entry name" value="TMEM144"/>
</dbReference>
<keyword evidence="5 6" id="KW-0472">Membrane</keyword>
<accession>A0A914NX61</accession>
<evidence type="ECO:0000256" key="4">
    <source>
        <dbReference type="ARBA" id="ARBA00022989"/>
    </source>
</evidence>
<dbReference type="GO" id="GO:0015144">
    <property type="term" value="F:carbohydrate transmembrane transporter activity"/>
    <property type="evidence" value="ECO:0007669"/>
    <property type="project" value="InterPro"/>
</dbReference>
<evidence type="ECO:0000256" key="2">
    <source>
        <dbReference type="ARBA" id="ARBA00005731"/>
    </source>
</evidence>
<feature type="transmembrane region" description="Helical" evidence="6">
    <location>
        <begin position="164"/>
        <end position="182"/>
    </location>
</feature>
<reference evidence="8" key="1">
    <citation type="submission" date="2022-11" db="UniProtKB">
        <authorList>
            <consortium name="WormBaseParasite"/>
        </authorList>
    </citation>
    <scope>IDENTIFICATION</scope>
</reference>
<evidence type="ECO:0000256" key="6">
    <source>
        <dbReference type="SAM" id="Phobius"/>
    </source>
</evidence>
<keyword evidence="7" id="KW-1185">Reference proteome</keyword>
<keyword evidence="4 6" id="KW-1133">Transmembrane helix</keyword>
<dbReference type="AlphaFoldDB" id="A0A914NX61"/>
<evidence type="ECO:0000256" key="1">
    <source>
        <dbReference type="ARBA" id="ARBA00004141"/>
    </source>
</evidence>
<organism evidence="7 8">
    <name type="scientific">Meloidogyne incognita</name>
    <name type="common">Southern root-knot nematode worm</name>
    <name type="synonym">Oxyuris incognita</name>
    <dbReference type="NCBI Taxonomy" id="6306"/>
    <lineage>
        <taxon>Eukaryota</taxon>
        <taxon>Metazoa</taxon>
        <taxon>Ecdysozoa</taxon>
        <taxon>Nematoda</taxon>
        <taxon>Chromadorea</taxon>
        <taxon>Rhabditida</taxon>
        <taxon>Tylenchina</taxon>
        <taxon>Tylenchomorpha</taxon>
        <taxon>Tylenchoidea</taxon>
        <taxon>Meloidogynidae</taxon>
        <taxon>Meloidogyninae</taxon>
        <taxon>Meloidogyne</taxon>
        <taxon>Meloidogyne incognita group</taxon>
    </lineage>
</organism>
<feature type="transmembrane region" description="Helical" evidence="6">
    <location>
        <begin position="97"/>
        <end position="121"/>
    </location>
</feature>
<feature type="transmembrane region" description="Helical" evidence="6">
    <location>
        <begin position="194"/>
        <end position="213"/>
    </location>
</feature>
<dbReference type="Proteomes" id="UP000887563">
    <property type="component" value="Unplaced"/>
</dbReference>